<dbReference type="InterPro" id="IPR001304">
    <property type="entry name" value="C-type_lectin-like"/>
</dbReference>
<organism evidence="2 3">
    <name type="scientific">Paralvinella palmiformis</name>
    <dbReference type="NCBI Taxonomy" id="53620"/>
    <lineage>
        <taxon>Eukaryota</taxon>
        <taxon>Metazoa</taxon>
        <taxon>Spiralia</taxon>
        <taxon>Lophotrochozoa</taxon>
        <taxon>Annelida</taxon>
        <taxon>Polychaeta</taxon>
        <taxon>Sedentaria</taxon>
        <taxon>Canalipalpata</taxon>
        <taxon>Terebellida</taxon>
        <taxon>Terebelliformia</taxon>
        <taxon>Alvinellidae</taxon>
        <taxon>Paralvinella</taxon>
    </lineage>
</organism>
<keyword evidence="3" id="KW-1185">Reference proteome</keyword>
<dbReference type="InterPro" id="IPR016187">
    <property type="entry name" value="CTDL_fold"/>
</dbReference>
<sequence length="82" mass="9638">MFVLCPEQMIFYPRTGNCYLFMGEQTFNWSDGWDYCKTCHPDGHLMDIQSEEEEEIAFILKGNSTAWLGGRRFTSGVYDHVW</sequence>
<feature type="non-terminal residue" evidence="2">
    <location>
        <position position="1"/>
    </location>
</feature>
<gene>
    <name evidence="2" type="ORF">LSH36_13g17013</name>
</gene>
<evidence type="ECO:0000313" key="2">
    <source>
        <dbReference type="EMBL" id="KAK2168937.1"/>
    </source>
</evidence>
<reference evidence="2" key="1">
    <citation type="journal article" date="2023" name="Mol. Biol. Evol.">
        <title>Third-Generation Sequencing Reveals the Adaptive Role of the Epigenome in Three Deep-Sea Polychaetes.</title>
        <authorList>
            <person name="Perez M."/>
            <person name="Aroh O."/>
            <person name="Sun Y."/>
            <person name="Lan Y."/>
            <person name="Juniper S.K."/>
            <person name="Young C.R."/>
            <person name="Angers B."/>
            <person name="Qian P.Y."/>
        </authorList>
    </citation>
    <scope>NUCLEOTIDE SEQUENCE</scope>
    <source>
        <strain evidence="2">P08H-3</strain>
    </source>
</reference>
<dbReference type="InterPro" id="IPR016186">
    <property type="entry name" value="C-type_lectin-like/link_sf"/>
</dbReference>
<comment type="caution">
    <text evidence="2">The sequence shown here is derived from an EMBL/GenBank/DDBJ whole genome shotgun (WGS) entry which is preliminary data.</text>
</comment>
<evidence type="ECO:0000259" key="1">
    <source>
        <dbReference type="PROSITE" id="PS50041"/>
    </source>
</evidence>
<protein>
    <recommendedName>
        <fullName evidence="1">C-type lectin domain-containing protein</fullName>
    </recommendedName>
</protein>
<proteinExistence type="predicted"/>
<accession>A0AAD9NG15</accession>
<dbReference type="Gene3D" id="3.10.100.10">
    <property type="entry name" value="Mannose-Binding Protein A, subunit A"/>
    <property type="match status" value="1"/>
</dbReference>
<dbReference type="PROSITE" id="PS50041">
    <property type="entry name" value="C_TYPE_LECTIN_2"/>
    <property type="match status" value="1"/>
</dbReference>
<dbReference type="EMBL" id="JAODUP010000013">
    <property type="protein sequence ID" value="KAK2168937.1"/>
    <property type="molecule type" value="Genomic_DNA"/>
</dbReference>
<dbReference type="SUPFAM" id="SSF56436">
    <property type="entry name" value="C-type lectin-like"/>
    <property type="match status" value="1"/>
</dbReference>
<evidence type="ECO:0000313" key="3">
    <source>
        <dbReference type="Proteomes" id="UP001208570"/>
    </source>
</evidence>
<name>A0AAD9NG15_9ANNE</name>
<feature type="domain" description="C-type lectin" evidence="1">
    <location>
        <begin position="14"/>
        <end position="82"/>
    </location>
</feature>
<dbReference type="AlphaFoldDB" id="A0AAD9NG15"/>
<dbReference type="Proteomes" id="UP001208570">
    <property type="component" value="Unassembled WGS sequence"/>
</dbReference>
<dbReference type="CDD" id="cd00037">
    <property type="entry name" value="CLECT"/>
    <property type="match status" value="1"/>
</dbReference>